<accession>A0ABY7DTH6</accession>
<name>A0ABY7DTH6_MYAAR</name>
<sequence length="348" mass="40562">MKENEFGTLENLANQVQNDLKRVGRHVYNIQHQYRAIRKLRESLGDKEAIVYMDFSENYSCKCRSEIQRMHFGASQRQISLRTGMIYYRYTSQSFTTLSDNMYHGPAAIWAHSKPILRGIAEINNIERIHFVSDGPTPQYRSKNNFFLLSKIIFEFGFKSATWNFWEAGHGKGAPDGIDSLVLHDKQDITKAAELLEGLTKLGTKIDLYEIEQTEIDLFNFYKDAKITTVPETIKIHQEIYFNFAINTVLLKVNEVDESLIGRYCVVEYDRLPYPGIILDVDEVDLEVKVMHRIGVNNFFWPLLEYRLWYEKSKVVALLSGEPEHVTKRHCQIDQVVWKAITDEMDNE</sequence>
<evidence type="ECO:0000313" key="2">
    <source>
        <dbReference type="Proteomes" id="UP001164746"/>
    </source>
</evidence>
<organism evidence="1 2">
    <name type="scientific">Mya arenaria</name>
    <name type="common">Soft-shell clam</name>
    <dbReference type="NCBI Taxonomy" id="6604"/>
    <lineage>
        <taxon>Eukaryota</taxon>
        <taxon>Metazoa</taxon>
        <taxon>Spiralia</taxon>
        <taxon>Lophotrochozoa</taxon>
        <taxon>Mollusca</taxon>
        <taxon>Bivalvia</taxon>
        <taxon>Autobranchia</taxon>
        <taxon>Heteroconchia</taxon>
        <taxon>Euheterodonta</taxon>
        <taxon>Imparidentia</taxon>
        <taxon>Neoheterodontei</taxon>
        <taxon>Myida</taxon>
        <taxon>Myoidea</taxon>
        <taxon>Myidae</taxon>
        <taxon>Mya</taxon>
    </lineage>
</organism>
<keyword evidence="2" id="KW-1185">Reference proteome</keyword>
<evidence type="ECO:0000313" key="1">
    <source>
        <dbReference type="EMBL" id="WAR00137.1"/>
    </source>
</evidence>
<dbReference type="Proteomes" id="UP001164746">
    <property type="component" value="Chromosome 3"/>
</dbReference>
<proteinExistence type="predicted"/>
<dbReference type="PANTHER" id="PTHR46601">
    <property type="entry name" value="ULP_PROTEASE DOMAIN-CONTAINING PROTEIN"/>
    <property type="match status" value="1"/>
</dbReference>
<dbReference type="PANTHER" id="PTHR46601:SF1">
    <property type="entry name" value="ADF-H DOMAIN-CONTAINING PROTEIN"/>
    <property type="match status" value="1"/>
</dbReference>
<dbReference type="EMBL" id="CP111014">
    <property type="protein sequence ID" value="WAR00137.1"/>
    <property type="molecule type" value="Genomic_DNA"/>
</dbReference>
<reference evidence="1" key="1">
    <citation type="submission" date="2022-11" db="EMBL/GenBank/DDBJ databases">
        <title>Centuries of genome instability and evolution in soft-shell clam transmissible cancer (bioRxiv).</title>
        <authorList>
            <person name="Hart S.F.M."/>
            <person name="Yonemitsu M.A."/>
            <person name="Giersch R.M."/>
            <person name="Beal B.F."/>
            <person name="Arriagada G."/>
            <person name="Davis B.W."/>
            <person name="Ostrander E.A."/>
            <person name="Goff S.P."/>
            <person name="Metzger M.J."/>
        </authorList>
    </citation>
    <scope>NUCLEOTIDE SEQUENCE</scope>
    <source>
        <strain evidence="1">MELC-2E11</strain>
        <tissue evidence="1">Siphon/mantle</tissue>
    </source>
</reference>
<gene>
    <name evidence="1" type="ORF">MAR_024509</name>
</gene>
<protein>
    <submittedName>
        <fullName evidence="1">Uncharacterized protein</fullName>
    </submittedName>
</protein>